<dbReference type="Gene3D" id="1.20.1270.60">
    <property type="entry name" value="Arfaptin homology (AH) domain/BAR domain"/>
    <property type="match status" value="1"/>
</dbReference>
<sequence length="426" mass="49272">HLIHSFNPAVKDYVDSLNGLYKATTGYVKSLRTMKESIKNLSLSAKESKNGMSHLASSLMEIFDTLGIIISIIEKNNEIVKCEIINPNERCQEGDISHLLSKLKEYQKEDKKEKNMLSKYEKVVKKYKRGRRNTYSYDNIFQQMNNKVSYQKHRLNEMRYKSFYQALSEEKRRYCSIFNYIILQSKWLCEHFKHASMEIEIKIDRWSDNLSKPNIITPDIEEILTKYRQISINSTSSSNYSDINKTESSDAQSINELESTAVLYIVIDDFSPVGMDQLLLVKTDIIQATSSRKSDGWQHGVNLRTQSSGWFPTSCCKDYTDWGMKKYKSSSLLNRNWTYRSTNKNAYYDDSDMYPIAESNKSAVSDNTLNLPGPVLKKDEVNEIYAMKPPKPGLKAPNFYNTLNANKYDAKGIQKSVSFKSFKNFD</sequence>
<dbReference type="PANTHER" id="PTHR14206">
    <property type="entry name" value="BRAIN-SPECIFIC ANGIOGENESIS INHIBITOR 1-ASSOCIATED PROTEIN 2"/>
    <property type="match status" value="1"/>
</dbReference>
<gene>
    <name evidence="4" type="ORF">A3Q56_00576</name>
</gene>
<name>A0A177BBG0_9BILA</name>
<comment type="caution">
    <text evidence="4">The sequence shown here is derived from an EMBL/GenBank/DDBJ whole genome shotgun (WGS) entry which is preliminary data.</text>
</comment>
<dbReference type="Pfam" id="PF08397">
    <property type="entry name" value="IMD"/>
    <property type="match status" value="1"/>
</dbReference>
<accession>A0A177BBG0</accession>
<dbReference type="InterPro" id="IPR027267">
    <property type="entry name" value="AH/BAR_dom_sf"/>
</dbReference>
<dbReference type="GO" id="GO:0051764">
    <property type="term" value="P:actin crosslink formation"/>
    <property type="evidence" value="ECO:0007669"/>
    <property type="project" value="TreeGrafter"/>
</dbReference>
<dbReference type="Gene3D" id="2.30.30.40">
    <property type="entry name" value="SH3 Domains"/>
    <property type="match status" value="1"/>
</dbReference>
<dbReference type="GO" id="GO:0030838">
    <property type="term" value="P:positive regulation of actin filament polymerization"/>
    <property type="evidence" value="ECO:0007669"/>
    <property type="project" value="TreeGrafter"/>
</dbReference>
<dbReference type="InterPro" id="IPR001452">
    <property type="entry name" value="SH3_domain"/>
</dbReference>
<keyword evidence="1 2" id="KW-0728">SH3 domain</keyword>
<dbReference type="InterPro" id="IPR027681">
    <property type="entry name" value="IRSp53/IRTKS/Pinkbar"/>
</dbReference>
<dbReference type="Proteomes" id="UP000078046">
    <property type="component" value="Unassembled WGS sequence"/>
</dbReference>
<evidence type="ECO:0000259" key="3">
    <source>
        <dbReference type="PROSITE" id="PS50002"/>
    </source>
</evidence>
<feature type="domain" description="SH3" evidence="3">
    <location>
        <begin position="259"/>
        <end position="321"/>
    </location>
</feature>
<dbReference type="InterPro" id="IPR036028">
    <property type="entry name" value="SH3-like_dom_sf"/>
</dbReference>
<organism evidence="4 5">
    <name type="scientific">Intoshia linei</name>
    <dbReference type="NCBI Taxonomy" id="1819745"/>
    <lineage>
        <taxon>Eukaryota</taxon>
        <taxon>Metazoa</taxon>
        <taxon>Spiralia</taxon>
        <taxon>Lophotrochozoa</taxon>
        <taxon>Mesozoa</taxon>
        <taxon>Orthonectida</taxon>
        <taxon>Rhopaluridae</taxon>
        <taxon>Intoshia</taxon>
    </lineage>
</organism>
<dbReference type="SUPFAM" id="SSF103657">
    <property type="entry name" value="BAR/IMD domain-like"/>
    <property type="match status" value="1"/>
</dbReference>
<reference evidence="4 5" key="1">
    <citation type="submission" date="2016-04" db="EMBL/GenBank/DDBJ databases">
        <title>The genome of Intoshia linei affirms orthonectids as highly simplified spiralians.</title>
        <authorList>
            <person name="Mikhailov K.V."/>
            <person name="Slusarev G.S."/>
            <person name="Nikitin M.A."/>
            <person name="Logacheva M.D."/>
            <person name="Penin A."/>
            <person name="Aleoshin V."/>
            <person name="Panchin Y.V."/>
        </authorList>
    </citation>
    <scope>NUCLEOTIDE SEQUENCE [LARGE SCALE GENOMIC DNA]</scope>
    <source>
        <strain evidence="4">Intl2013</strain>
        <tissue evidence="4">Whole animal</tissue>
    </source>
</reference>
<dbReference type="GO" id="GO:0005654">
    <property type="term" value="C:nucleoplasm"/>
    <property type="evidence" value="ECO:0007669"/>
    <property type="project" value="TreeGrafter"/>
</dbReference>
<evidence type="ECO:0000313" key="5">
    <source>
        <dbReference type="Proteomes" id="UP000078046"/>
    </source>
</evidence>
<feature type="non-terminal residue" evidence="4">
    <location>
        <position position="1"/>
    </location>
</feature>
<evidence type="ECO:0000256" key="1">
    <source>
        <dbReference type="ARBA" id="ARBA00022443"/>
    </source>
</evidence>
<dbReference type="InterPro" id="IPR013606">
    <property type="entry name" value="I-BAR_dom"/>
</dbReference>
<dbReference type="AlphaFoldDB" id="A0A177BBG0"/>
<dbReference type="EMBL" id="LWCA01000033">
    <property type="protein sequence ID" value="OAF71668.1"/>
    <property type="molecule type" value="Genomic_DNA"/>
</dbReference>
<keyword evidence="5" id="KW-1185">Reference proteome</keyword>
<dbReference type="GO" id="GO:0051017">
    <property type="term" value="P:actin filament bundle assembly"/>
    <property type="evidence" value="ECO:0007669"/>
    <property type="project" value="TreeGrafter"/>
</dbReference>
<dbReference type="SMART" id="SM00326">
    <property type="entry name" value="SH3"/>
    <property type="match status" value="1"/>
</dbReference>
<evidence type="ECO:0000256" key="2">
    <source>
        <dbReference type="PROSITE-ProRule" id="PRU00192"/>
    </source>
</evidence>
<dbReference type="PANTHER" id="PTHR14206:SF7">
    <property type="entry name" value="INSULIN RECEPTOR SUBSTRATE 53 KDA, ISOFORM A"/>
    <property type="match status" value="1"/>
</dbReference>
<dbReference type="PROSITE" id="PS50002">
    <property type="entry name" value="SH3"/>
    <property type="match status" value="1"/>
</dbReference>
<evidence type="ECO:0000313" key="4">
    <source>
        <dbReference type="EMBL" id="OAF71668.1"/>
    </source>
</evidence>
<dbReference type="GO" id="GO:0005829">
    <property type="term" value="C:cytosol"/>
    <property type="evidence" value="ECO:0007669"/>
    <property type="project" value="TreeGrafter"/>
</dbReference>
<dbReference type="GO" id="GO:0007009">
    <property type="term" value="P:plasma membrane organization"/>
    <property type="evidence" value="ECO:0007669"/>
    <property type="project" value="InterPro"/>
</dbReference>
<proteinExistence type="predicted"/>
<protein>
    <recommendedName>
        <fullName evidence="3">SH3 domain-containing protein</fullName>
    </recommendedName>
</protein>
<dbReference type="SUPFAM" id="SSF50044">
    <property type="entry name" value="SH3-domain"/>
    <property type="match status" value="1"/>
</dbReference>